<evidence type="ECO:0000313" key="2">
    <source>
        <dbReference type="Proteomes" id="UP001234495"/>
    </source>
</evidence>
<proteinExistence type="predicted"/>
<reference evidence="1 2" key="1">
    <citation type="submission" date="2023-07" db="EMBL/GenBank/DDBJ databases">
        <title>Genomic Encyclopedia of Type Strains, Phase IV (KMG-IV): sequencing the most valuable type-strain genomes for metagenomic binning, comparative biology and taxonomic classification.</title>
        <authorList>
            <person name="Goeker M."/>
        </authorList>
    </citation>
    <scope>NUCLEOTIDE SEQUENCE [LARGE SCALE GENOMIC DNA]</scope>
    <source>
        <strain evidence="1 2">DSM 29005</strain>
    </source>
</reference>
<comment type="caution">
    <text evidence="1">The sequence shown here is derived from an EMBL/GenBank/DDBJ whole genome shotgun (WGS) entry which is preliminary data.</text>
</comment>
<dbReference type="EMBL" id="JAUSUD010000003">
    <property type="protein sequence ID" value="MDQ0229647.1"/>
    <property type="molecule type" value="Genomic_DNA"/>
</dbReference>
<evidence type="ECO:0000313" key="1">
    <source>
        <dbReference type="EMBL" id="MDQ0229647.1"/>
    </source>
</evidence>
<keyword evidence="2" id="KW-1185">Reference proteome</keyword>
<dbReference type="Proteomes" id="UP001234495">
    <property type="component" value="Unassembled WGS sequence"/>
</dbReference>
<gene>
    <name evidence="1" type="ORF">J2S19_000899</name>
</gene>
<name>A0ABT9ZBK5_9BACI</name>
<organism evidence="1 2">
    <name type="scientific">Metabacillus malikii</name>
    <dbReference type="NCBI Taxonomy" id="1504265"/>
    <lineage>
        <taxon>Bacteria</taxon>
        <taxon>Bacillati</taxon>
        <taxon>Bacillota</taxon>
        <taxon>Bacilli</taxon>
        <taxon>Bacillales</taxon>
        <taxon>Bacillaceae</taxon>
        <taxon>Metabacillus</taxon>
    </lineage>
</organism>
<sequence length="78" mass="9117">MTHSWYVDDDESLIKTKAQYIGLIDSHSIEVFIDSKPLAIQITEAQREKIESFTPNQQITISYYYNELTTQYILVSIQ</sequence>
<accession>A0ABT9ZBK5</accession>
<protein>
    <submittedName>
        <fullName evidence="1">Uncharacterized protein</fullName>
    </submittedName>
</protein>